<keyword evidence="2" id="KW-0378">Hydrolase</keyword>
<dbReference type="CDD" id="cd07743">
    <property type="entry name" value="metallo-hydrolase-like_MBL-fold"/>
    <property type="match status" value="1"/>
</dbReference>
<evidence type="ECO:0000313" key="3">
    <source>
        <dbReference type="Proteomes" id="UP000324517"/>
    </source>
</evidence>
<evidence type="ECO:0000259" key="1">
    <source>
        <dbReference type="SMART" id="SM00849"/>
    </source>
</evidence>
<proteinExistence type="predicted"/>
<feature type="domain" description="Metallo-beta-lactamase" evidence="1">
    <location>
        <begin position="16"/>
        <end position="207"/>
    </location>
</feature>
<dbReference type="AlphaFoldDB" id="A0A5D4TEG7"/>
<evidence type="ECO:0000313" key="2">
    <source>
        <dbReference type="EMBL" id="TYS73629.1"/>
    </source>
</evidence>
<sequence>MEFHPITDNVYYFQGSVNIGYVHFSSGEGMLIDAGLEEQAMKKVLKTLKSKELPITHLFITHAHADHYGGAEYLQRQQEVFTIAPKFEAAILQEPMLEPLYLFHGVNPIQEWRNKFLEGKPIKVDLILEEAGEVSVGESRFQTVALPGHSYHQLAVIVEDILFAADAYFGVEVIHKHGIPYIVDARQTMESLEKIKNLPCAGAVPGHGSYEEDFIATIEENLQVHHDIENLLYTLVNQEEDGISIEQLVTKACTEKGLTIRNVPSFMLFRTAVTAYLTKLIQEGRVELIVRNNQLVVASSSE</sequence>
<organism evidence="2 3">
    <name type="scientific">Sutcliffiella horikoshii</name>
    <dbReference type="NCBI Taxonomy" id="79883"/>
    <lineage>
        <taxon>Bacteria</taxon>
        <taxon>Bacillati</taxon>
        <taxon>Bacillota</taxon>
        <taxon>Bacilli</taxon>
        <taxon>Bacillales</taxon>
        <taxon>Bacillaceae</taxon>
        <taxon>Sutcliffiella</taxon>
    </lineage>
</organism>
<dbReference type="InterPro" id="IPR001279">
    <property type="entry name" value="Metallo-B-lactamas"/>
</dbReference>
<comment type="caution">
    <text evidence="2">The sequence shown here is derived from an EMBL/GenBank/DDBJ whole genome shotgun (WGS) entry which is preliminary data.</text>
</comment>
<accession>A0A5D4TEG7</accession>
<dbReference type="RefSeq" id="WP_148978592.1">
    <property type="nucleotide sequence ID" value="NZ_JBNILM010000003.1"/>
</dbReference>
<dbReference type="InterPro" id="IPR050855">
    <property type="entry name" value="NDM-1-like"/>
</dbReference>
<dbReference type="SMART" id="SM00849">
    <property type="entry name" value="Lactamase_B"/>
    <property type="match status" value="1"/>
</dbReference>
<dbReference type="Pfam" id="PF00753">
    <property type="entry name" value="Lactamase_B"/>
    <property type="match status" value="1"/>
</dbReference>
<dbReference type="Gene3D" id="3.60.15.10">
    <property type="entry name" value="Ribonuclease Z/Hydroxyacylglutathione hydrolase-like"/>
    <property type="match status" value="1"/>
</dbReference>
<name>A0A5D4TEG7_9BACI</name>
<dbReference type="OrthoDB" id="11380at2"/>
<dbReference type="SUPFAM" id="SSF56281">
    <property type="entry name" value="Metallo-hydrolase/oxidoreductase"/>
    <property type="match status" value="1"/>
</dbReference>
<dbReference type="Proteomes" id="UP000324517">
    <property type="component" value="Unassembled WGS sequence"/>
</dbReference>
<protein>
    <submittedName>
        <fullName evidence="2">MBL fold metallo-hydrolase</fullName>
    </submittedName>
</protein>
<dbReference type="GO" id="GO:0016787">
    <property type="term" value="F:hydrolase activity"/>
    <property type="evidence" value="ECO:0007669"/>
    <property type="project" value="UniProtKB-KW"/>
</dbReference>
<gene>
    <name evidence="2" type="ORF">FZC75_04680</name>
</gene>
<reference evidence="2 3" key="1">
    <citation type="submission" date="2019-08" db="EMBL/GenBank/DDBJ databases">
        <title>Bacillus genomes from the desert of Cuatro Cienegas, Coahuila.</title>
        <authorList>
            <person name="Olmedo-Alvarez G."/>
        </authorList>
    </citation>
    <scope>NUCLEOTIDE SEQUENCE [LARGE SCALE GENOMIC DNA]</scope>
    <source>
        <strain evidence="2 3">CH98b_3T</strain>
    </source>
</reference>
<dbReference type="PANTHER" id="PTHR42951:SF14">
    <property type="entry name" value="METALLO-BETA-LACTAMASE SUPERFAMILY PROTEIN"/>
    <property type="match status" value="1"/>
</dbReference>
<dbReference type="EMBL" id="VTET01000002">
    <property type="protein sequence ID" value="TYS73629.1"/>
    <property type="molecule type" value="Genomic_DNA"/>
</dbReference>
<dbReference type="InterPro" id="IPR036866">
    <property type="entry name" value="RibonucZ/Hydroxyglut_hydro"/>
</dbReference>
<dbReference type="PANTHER" id="PTHR42951">
    <property type="entry name" value="METALLO-BETA-LACTAMASE DOMAIN-CONTAINING"/>
    <property type="match status" value="1"/>
</dbReference>